<comment type="caution">
    <text evidence="2">The sequence shown here is derived from an EMBL/GenBank/DDBJ whole genome shotgun (WGS) entry which is preliminary data.</text>
</comment>
<evidence type="ECO:0000313" key="3">
    <source>
        <dbReference type="Proteomes" id="UP001410394"/>
    </source>
</evidence>
<feature type="domain" description="Cupin type-2" evidence="1">
    <location>
        <begin position="42"/>
        <end position="111"/>
    </location>
</feature>
<protein>
    <submittedName>
        <fullName evidence="2">Cupin domain-containing protein</fullName>
    </submittedName>
</protein>
<dbReference type="RefSeq" id="WP_345919163.1">
    <property type="nucleotide sequence ID" value="NZ_JBDIVE010000003.1"/>
</dbReference>
<proteinExistence type="predicted"/>
<gene>
    <name evidence="2" type="ORF">ABDB84_07875</name>
</gene>
<dbReference type="Pfam" id="PF07883">
    <property type="entry name" value="Cupin_2"/>
    <property type="match status" value="1"/>
</dbReference>
<dbReference type="Proteomes" id="UP001410394">
    <property type="component" value="Unassembled WGS sequence"/>
</dbReference>
<keyword evidence="3" id="KW-1185">Reference proteome</keyword>
<dbReference type="InterPro" id="IPR052044">
    <property type="entry name" value="PKS_Associated_Protein"/>
</dbReference>
<dbReference type="PANTHER" id="PTHR36114:SF8">
    <property type="entry name" value="CUPIN TYPE-1 DOMAIN-CONTAINING PROTEIN"/>
    <property type="match status" value="1"/>
</dbReference>
<dbReference type="SUPFAM" id="SSF51182">
    <property type="entry name" value="RmlC-like cupins"/>
    <property type="match status" value="1"/>
</dbReference>
<reference evidence="2 3" key="1">
    <citation type="journal article" date="2018" name="Int. J. Syst. Evol. Microbiol.">
        <title>Uliginosibacterium sediminicola sp. nov., isolated from freshwater sediment.</title>
        <authorList>
            <person name="Hwang W.M."/>
            <person name="Kim S.M."/>
            <person name="Kang K."/>
            <person name="Ahn T.Y."/>
        </authorList>
    </citation>
    <scope>NUCLEOTIDE SEQUENCE [LARGE SCALE GENOMIC DNA]</scope>
    <source>
        <strain evidence="2 3">M1-21</strain>
    </source>
</reference>
<dbReference type="PANTHER" id="PTHR36114">
    <property type="entry name" value="16.7 KDA PROTEIN IN WHIE LOCUS"/>
    <property type="match status" value="1"/>
</dbReference>
<dbReference type="Gene3D" id="2.60.120.10">
    <property type="entry name" value="Jelly Rolls"/>
    <property type="match status" value="1"/>
</dbReference>
<dbReference type="InterPro" id="IPR014710">
    <property type="entry name" value="RmlC-like_jellyroll"/>
</dbReference>
<name>A0ABU9YXC7_9RHOO</name>
<evidence type="ECO:0000259" key="1">
    <source>
        <dbReference type="Pfam" id="PF07883"/>
    </source>
</evidence>
<accession>A0ABU9YXC7</accession>
<organism evidence="2 3">
    <name type="scientific">Uliginosibacterium sediminicola</name>
    <dbReference type="NCBI Taxonomy" id="2024550"/>
    <lineage>
        <taxon>Bacteria</taxon>
        <taxon>Pseudomonadati</taxon>
        <taxon>Pseudomonadota</taxon>
        <taxon>Betaproteobacteria</taxon>
        <taxon>Rhodocyclales</taxon>
        <taxon>Zoogloeaceae</taxon>
        <taxon>Uliginosibacterium</taxon>
    </lineage>
</organism>
<dbReference type="InterPro" id="IPR013096">
    <property type="entry name" value="Cupin_2"/>
</dbReference>
<evidence type="ECO:0000313" key="2">
    <source>
        <dbReference type="EMBL" id="MEN3068394.1"/>
    </source>
</evidence>
<sequence length="131" mass="14365">MTMTPEVLRSDPESEYWFAEGCFILERLNTPEDPALSIARARVLAGGVTRWHRLHGITERYLIEQGSARVEIGHGAGMLVQEVGPGDVVIIPAACPQRIHNTGKCDLVFLALCTPRFVPEAYEDCSADAAD</sequence>
<dbReference type="EMBL" id="JBDIVE010000003">
    <property type="protein sequence ID" value="MEN3068394.1"/>
    <property type="molecule type" value="Genomic_DNA"/>
</dbReference>
<dbReference type="InterPro" id="IPR011051">
    <property type="entry name" value="RmlC_Cupin_sf"/>
</dbReference>